<evidence type="ECO:0000313" key="8">
    <source>
        <dbReference type="Proteomes" id="UP000248021"/>
    </source>
</evidence>
<dbReference type="PROSITE" id="PS00211">
    <property type="entry name" value="ABC_TRANSPORTER_1"/>
    <property type="match status" value="2"/>
</dbReference>
<protein>
    <submittedName>
        <fullName evidence="7">Peptide/nickel transport system ATP-binding protein/oligopeptide transport system ATP-binding protein</fullName>
    </submittedName>
</protein>
<proteinExistence type="inferred from homology"/>
<keyword evidence="3" id="KW-0813">Transport</keyword>
<dbReference type="GO" id="GO:0005886">
    <property type="term" value="C:plasma membrane"/>
    <property type="evidence" value="ECO:0007669"/>
    <property type="project" value="UniProtKB-SubCell"/>
</dbReference>
<dbReference type="SMART" id="SM00382">
    <property type="entry name" value="AAA"/>
    <property type="match status" value="2"/>
</dbReference>
<dbReference type="RefSeq" id="WP_110372600.1">
    <property type="nucleotide sequence ID" value="NZ_JAHBRY010000001.1"/>
</dbReference>
<dbReference type="InterPro" id="IPR003593">
    <property type="entry name" value="AAA+_ATPase"/>
</dbReference>
<evidence type="ECO:0000256" key="2">
    <source>
        <dbReference type="ARBA" id="ARBA00005417"/>
    </source>
</evidence>
<comment type="similarity">
    <text evidence="2">Belongs to the ABC transporter superfamily.</text>
</comment>
<evidence type="ECO:0000256" key="5">
    <source>
        <dbReference type="ARBA" id="ARBA00022840"/>
    </source>
</evidence>
<dbReference type="InterPro" id="IPR003439">
    <property type="entry name" value="ABC_transporter-like_ATP-bd"/>
</dbReference>
<dbReference type="Proteomes" id="UP000248021">
    <property type="component" value="Unassembled WGS sequence"/>
</dbReference>
<dbReference type="PANTHER" id="PTHR43776">
    <property type="entry name" value="TRANSPORT ATP-BINDING PROTEIN"/>
    <property type="match status" value="1"/>
</dbReference>
<gene>
    <name evidence="7" type="ORF">C7450_101283</name>
</gene>
<dbReference type="GO" id="GO:0015833">
    <property type="term" value="P:peptide transport"/>
    <property type="evidence" value="ECO:0007669"/>
    <property type="project" value="InterPro"/>
</dbReference>
<dbReference type="GO" id="GO:0055085">
    <property type="term" value="P:transmembrane transport"/>
    <property type="evidence" value="ECO:0007669"/>
    <property type="project" value="UniProtKB-ARBA"/>
</dbReference>
<evidence type="ECO:0000256" key="3">
    <source>
        <dbReference type="ARBA" id="ARBA00022448"/>
    </source>
</evidence>
<evidence type="ECO:0000313" key="7">
    <source>
        <dbReference type="EMBL" id="PXW64528.1"/>
    </source>
</evidence>
<evidence type="ECO:0000256" key="4">
    <source>
        <dbReference type="ARBA" id="ARBA00022741"/>
    </source>
</evidence>
<dbReference type="EMBL" id="QJJK01000001">
    <property type="protein sequence ID" value="PXW64528.1"/>
    <property type="molecule type" value="Genomic_DNA"/>
</dbReference>
<dbReference type="AlphaFoldDB" id="A0A2V3UUX3"/>
<comment type="caution">
    <text evidence="7">The sequence shown here is derived from an EMBL/GenBank/DDBJ whole genome shotgun (WGS) entry which is preliminary data.</text>
</comment>
<dbReference type="NCBIfam" id="NF007739">
    <property type="entry name" value="PRK10419.1"/>
    <property type="match status" value="2"/>
</dbReference>
<evidence type="ECO:0000256" key="1">
    <source>
        <dbReference type="ARBA" id="ARBA00004417"/>
    </source>
</evidence>
<dbReference type="InterPro" id="IPR017871">
    <property type="entry name" value="ABC_transporter-like_CS"/>
</dbReference>
<dbReference type="PANTHER" id="PTHR43776:SF7">
    <property type="entry name" value="D,D-DIPEPTIDE TRANSPORT ATP-BINDING PROTEIN DDPF-RELATED"/>
    <property type="match status" value="1"/>
</dbReference>
<dbReference type="InterPro" id="IPR050319">
    <property type="entry name" value="ABC_transp_ATP-bind"/>
</dbReference>
<feature type="domain" description="ABC transporter" evidence="6">
    <location>
        <begin position="11"/>
        <end position="262"/>
    </location>
</feature>
<accession>A0A2V3UUX3</accession>
<dbReference type="NCBIfam" id="NF008453">
    <property type="entry name" value="PRK11308.1"/>
    <property type="match status" value="2"/>
</dbReference>
<dbReference type="InterPro" id="IPR027417">
    <property type="entry name" value="P-loop_NTPase"/>
</dbReference>
<dbReference type="InterPro" id="IPR013563">
    <property type="entry name" value="Oligopep_ABC_C"/>
</dbReference>
<dbReference type="PROSITE" id="PS50893">
    <property type="entry name" value="ABC_TRANSPORTER_2"/>
    <property type="match status" value="2"/>
</dbReference>
<dbReference type="GO" id="GO:0016887">
    <property type="term" value="F:ATP hydrolysis activity"/>
    <property type="evidence" value="ECO:0007669"/>
    <property type="project" value="InterPro"/>
</dbReference>
<name>A0A2V3UUX3_9HYPH</name>
<evidence type="ECO:0000259" key="6">
    <source>
        <dbReference type="PROSITE" id="PS50893"/>
    </source>
</evidence>
<dbReference type="OrthoDB" id="9802264at2"/>
<keyword evidence="5 7" id="KW-0067">ATP-binding</keyword>
<organism evidence="7 8">
    <name type="scientific">Chelatococcus asaccharovorans</name>
    <dbReference type="NCBI Taxonomy" id="28210"/>
    <lineage>
        <taxon>Bacteria</taxon>
        <taxon>Pseudomonadati</taxon>
        <taxon>Pseudomonadota</taxon>
        <taxon>Alphaproteobacteria</taxon>
        <taxon>Hyphomicrobiales</taxon>
        <taxon>Chelatococcaceae</taxon>
        <taxon>Chelatococcus</taxon>
    </lineage>
</organism>
<dbReference type="Pfam" id="PF08352">
    <property type="entry name" value="oligo_HPY"/>
    <property type="match status" value="1"/>
</dbReference>
<dbReference type="CDD" id="cd03257">
    <property type="entry name" value="ABC_NikE_OppD_transporters"/>
    <property type="match status" value="2"/>
</dbReference>
<keyword evidence="8" id="KW-1185">Reference proteome</keyword>
<feature type="domain" description="ABC transporter" evidence="6">
    <location>
        <begin position="284"/>
        <end position="533"/>
    </location>
</feature>
<dbReference type="GO" id="GO:0005524">
    <property type="term" value="F:ATP binding"/>
    <property type="evidence" value="ECO:0007669"/>
    <property type="project" value="UniProtKB-KW"/>
</dbReference>
<dbReference type="SUPFAM" id="SSF52540">
    <property type="entry name" value="P-loop containing nucleoside triphosphate hydrolases"/>
    <property type="match status" value="2"/>
</dbReference>
<sequence length="557" mass="59501">MSRIAPPRSVFAANNLTIAYRNAAGRMTEVLKDVTLALKPGGTLGIVGESGSGKSTFARALLGHLRPGSSFIGGSLDVLGTDMIGADRRSIAAMRGTSIAMAMQNPLTSLTYHMRVGDQVLEVLKYRAGKTTAEAQKIMLDLFIEVGLPDPAALSRRYPHQLSGGQRQRVVIAAALACNPALIVLDEPTSALDKTIEAQVLDLVDRIRRQRQMALVMISHDLRAVSRICSEVAVLEKGVLVETGATAQVFECPAHPYTKMLLKAAQPTGEPPRARKTSTEPSVLEACGLHFSYPAPRGFVKAVAARPALTEIDFSLAAGETLGVIGGSGSGKTTLGMIVAGLLAPSGGTLSFQGGDIGKLSSRRDAQQRRRIQIVFQDPLSSLNPRQTCAEAVIRPARFFLGVSRREAEAMTADLFARLGLPEALLTRFPRQLSGGQQQRVAIARAFVARPDLLVCDEITSALDASVQMQVLSTLADIQHQTGVSIVMITHDLGTVWERAQQVIVLEQGRIVDAGRTADVFRQPKSEAAKALFAAGVLAETTAPAPHPAHQREELIP</sequence>
<dbReference type="Gene3D" id="3.40.50.300">
    <property type="entry name" value="P-loop containing nucleotide triphosphate hydrolases"/>
    <property type="match status" value="2"/>
</dbReference>
<keyword evidence="4" id="KW-0547">Nucleotide-binding</keyword>
<comment type="subcellular location">
    <subcellularLocation>
        <location evidence="1">Cell inner membrane</location>
        <topology evidence="1">Peripheral membrane protein</topology>
    </subcellularLocation>
</comment>
<dbReference type="Pfam" id="PF00005">
    <property type="entry name" value="ABC_tran"/>
    <property type="match status" value="2"/>
</dbReference>
<reference evidence="7 8" key="1">
    <citation type="submission" date="2018-05" db="EMBL/GenBank/DDBJ databases">
        <title>Genomic Encyclopedia of Type Strains, Phase IV (KMG-IV): sequencing the most valuable type-strain genomes for metagenomic binning, comparative biology and taxonomic classification.</title>
        <authorList>
            <person name="Goeker M."/>
        </authorList>
    </citation>
    <scope>NUCLEOTIDE SEQUENCE [LARGE SCALE GENOMIC DNA]</scope>
    <source>
        <strain evidence="7 8">DSM 6462</strain>
    </source>
</reference>